<accession>A0A4P9WLZ0</accession>
<dbReference type="EMBL" id="KZ994236">
    <property type="protein sequence ID" value="RKO93452.1"/>
    <property type="molecule type" value="Genomic_DNA"/>
</dbReference>
<evidence type="ECO:0000313" key="2">
    <source>
        <dbReference type="Proteomes" id="UP000269721"/>
    </source>
</evidence>
<proteinExistence type="predicted"/>
<name>A0A4P9WLZ0_9FUNG</name>
<sequence length="427" mass="47894">MPEDKKCGNYQFNALQLASLNQLFPNAASYPAKIILRRQVPQSIRDARARLPRRTTLELPAGGHPTPSAKRMDVIAFSSVVTERTTPRQLPSRSKQRRGGRPVLLAAALHTSMSLSSAFYLPRHDGNTRFWWTKDDIASFRRILLGELLSINPELSAEQNIQTFLTSLLDDKTEDIRQAVFHYLPKTDINDCFELGIASPEMFAAAWQSRQTHSNGRHIQNLPPESPLFVMVVMDENLKGVPVALFRFSAHLGNQQTSAGYDTMEQYLSKWKAALGQKEGEIVTPKVLKISERRTADRIHIGQSGINFMQYLFKHWLRIDILSMWSAESRALEREVLQLKRLCGPGPASSLAPEPAPERGVIVWIAHSVQDAAPQRLLDLHLSNLANMSRDPPSSLLVVSVPSATEASKVYARTVSPLTKVDCNCWR</sequence>
<protein>
    <submittedName>
        <fullName evidence="1">Uncharacterized protein</fullName>
    </submittedName>
</protein>
<keyword evidence="2" id="KW-1185">Reference proteome</keyword>
<gene>
    <name evidence="1" type="ORF">BDK51DRAFT_51538</name>
</gene>
<organism evidence="1 2">
    <name type="scientific">Blyttiomyces helicus</name>
    <dbReference type="NCBI Taxonomy" id="388810"/>
    <lineage>
        <taxon>Eukaryota</taxon>
        <taxon>Fungi</taxon>
        <taxon>Fungi incertae sedis</taxon>
        <taxon>Chytridiomycota</taxon>
        <taxon>Chytridiomycota incertae sedis</taxon>
        <taxon>Chytridiomycetes</taxon>
        <taxon>Chytridiomycetes incertae sedis</taxon>
        <taxon>Blyttiomyces</taxon>
    </lineage>
</organism>
<dbReference type="Proteomes" id="UP000269721">
    <property type="component" value="Unassembled WGS sequence"/>
</dbReference>
<evidence type="ECO:0000313" key="1">
    <source>
        <dbReference type="EMBL" id="RKO93452.1"/>
    </source>
</evidence>
<dbReference type="OrthoDB" id="2422225at2759"/>
<reference evidence="2" key="1">
    <citation type="journal article" date="2018" name="Nat. Microbiol.">
        <title>Leveraging single-cell genomics to expand the fungal tree of life.</title>
        <authorList>
            <person name="Ahrendt S.R."/>
            <person name="Quandt C.A."/>
            <person name="Ciobanu D."/>
            <person name="Clum A."/>
            <person name="Salamov A."/>
            <person name="Andreopoulos B."/>
            <person name="Cheng J.F."/>
            <person name="Woyke T."/>
            <person name="Pelin A."/>
            <person name="Henrissat B."/>
            <person name="Reynolds N.K."/>
            <person name="Benny G.L."/>
            <person name="Smith M.E."/>
            <person name="James T.Y."/>
            <person name="Grigoriev I.V."/>
        </authorList>
    </citation>
    <scope>NUCLEOTIDE SEQUENCE [LARGE SCALE GENOMIC DNA]</scope>
</reference>
<dbReference type="AlphaFoldDB" id="A0A4P9WLZ0"/>